<feature type="compositionally biased region" description="Low complexity" evidence="4">
    <location>
        <begin position="701"/>
        <end position="725"/>
    </location>
</feature>
<name>A0A0H2RCW1_9AGAM</name>
<proteinExistence type="predicted"/>
<dbReference type="GO" id="GO:0005634">
    <property type="term" value="C:nucleus"/>
    <property type="evidence" value="ECO:0007669"/>
    <property type="project" value="UniProtKB-SubCell"/>
</dbReference>
<evidence type="ECO:0000256" key="1">
    <source>
        <dbReference type="ARBA" id="ARBA00004123"/>
    </source>
</evidence>
<evidence type="ECO:0000256" key="4">
    <source>
        <dbReference type="SAM" id="MobiDB-lite"/>
    </source>
</evidence>
<dbReference type="GO" id="GO:0008270">
    <property type="term" value="F:zinc ion binding"/>
    <property type="evidence" value="ECO:0007669"/>
    <property type="project" value="InterPro"/>
</dbReference>
<dbReference type="InterPro" id="IPR050613">
    <property type="entry name" value="Sec_Metabolite_Reg"/>
</dbReference>
<dbReference type="GO" id="GO:0000981">
    <property type="term" value="F:DNA-binding transcription factor activity, RNA polymerase II-specific"/>
    <property type="evidence" value="ECO:0007669"/>
    <property type="project" value="InterPro"/>
</dbReference>
<dbReference type="EMBL" id="KQ086048">
    <property type="protein sequence ID" value="KLO09690.1"/>
    <property type="molecule type" value="Genomic_DNA"/>
</dbReference>
<gene>
    <name evidence="6" type="ORF">SCHPADRAFT_1000114</name>
</gene>
<dbReference type="InterPro" id="IPR007219">
    <property type="entry name" value="XnlR_reg_dom"/>
</dbReference>
<dbReference type="OrthoDB" id="424974at2759"/>
<organism evidence="6 7">
    <name type="scientific">Schizopora paradoxa</name>
    <dbReference type="NCBI Taxonomy" id="27342"/>
    <lineage>
        <taxon>Eukaryota</taxon>
        <taxon>Fungi</taxon>
        <taxon>Dikarya</taxon>
        <taxon>Basidiomycota</taxon>
        <taxon>Agaricomycotina</taxon>
        <taxon>Agaricomycetes</taxon>
        <taxon>Hymenochaetales</taxon>
        <taxon>Schizoporaceae</taxon>
        <taxon>Schizopora</taxon>
    </lineage>
</organism>
<evidence type="ECO:0000256" key="2">
    <source>
        <dbReference type="ARBA" id="ARBA00022723"/>
    </source>
</evidence>
<dbReference type="CDD" id="cd00067">
    <property type="entry name" value="GAL4"/>
    <property type="match status" value="1"/>
</dbReference>
<dbReference type="PROSITE" id="PS00463">
    <property type="entry name" value="ZN2_CY6_FUNGAL_1"/>
    <property type="match status" value="1"/>
</dbReference>
<keyword evidence="7" id="KW-1185">Reference proteome</keyword>
<dbReference type="STRING" id="27342.A0A0H2RCW1"/>
<dbReference type="InterPro" id="IPR036864">
    <property type="entry name" value="Zn2-C6_fun-type_DNA-bd_sf"/>
</dbReference>
<dbReference type="PANTHER" id="PTHR31001:SF56">
    <property type="entry name" value="ZN(2)-C6 FUNGAL-TYPE DOMAIN-CONTAINING PROTEIN"/>
    <property type="match status" value="1"/>
</dbReference>
<dbReference type="GO" id="GO:0003677">
    <property type="term" value="F:DNA binding"/>
    <property type="evidence" value="ECO:0007669"/>
    <property type="project" value="InterPro"/>
</dbReference>
<dbReference type="PANTHER" id="PTHR31001">
    <property type="entry name" value="UNCHARACTERIZED TRANSCRIPTIONAL REGULATORY PROTEIN"/>
    <property type="match status" value="1"/>
</dbReference>
<accession>A0A0H2RCW1</accession>
<dbReference type="Proteomes" id="UP000053477">
    <property type="component" value="Unassembled WGS sequence"/>
</dbReference>
<dbReference type="AlphaFoldDB" id="A0A0H2RCW1"/>
<dbReference type="SMART" id="SM00906">
    <property type="entry name" value="Fungal_trans"/>
    <property type="match status" value="1"/>
</dbReference>
<dbReference type="Pfam" id="PF04082">
    <property type="entry name" value="Fungal_trans"/>
    <property type="match status" value="1"/>
</dbReference>
<dbReference type="PROSITE" id="PS50048">
    <property type="entry name" value="ZN2_CY6_FUNGAL_2"/>
    <property type="match status" value="1"/>
</dbReference>
<feature type="compositionally biased region" description="Low complexity" evidence="4">
    <location>
        <begin position="16"/>
        <end position="32"/>
    </location>
</feature>
<reference evidence="6 7" key="1">
    <citation type="submission" date="2015-04" db="EMBL/GenBank/DDBJ databases">
        <title>Complete genome sequence of Schizopora paradoxa KUC8140, a cosmopolitan wood degrader in East Asia.</title>
        <authorList>
            <consortium name="DOE Joint Genome Institute"/>
            <person name="Min B."/>
            <person name="Park H."/>
            <person name="Jang Y."/>
            <person name="Kim J.-J."/>
            <person name="Kim K.H."/>
            <person name="Pangilinan J."/>
            <person name="Lipzen A."/>
            <person name="Riley R."/>
            <person name="Grigoriev I.V."/>
            <person name="Spatafora J.W."/>
            <person name="Choi I.-G."/>
        </authorList>
    </citation>
    <scope>NUCLEOTIDE SEQUENCE [LARGE SCALE GENOMIC DNA]</scope>
    <source>
        <strain evidence="6 7">KUC8140</strain>
    </source>
</reference>
<dbReference type="Gene3D" id="4.10.240.10">
    <property type="entry name" value="Zn(2)-C6 fungal-type DNA-binding domain"/>
    <property type="match status" value="1"/>
</dbReference>
<keyword evidence="3" id="KW-0539">Nucleus</keyword>
<evidence type="ECO:0000259" key="5">
    <source>
        <dbReference type="PROSITE" id="PS50048"/>
    </source>
</evidence>
<dbReference type="InParanoid" id="A0A0H2RCW1"/>
<protein>
    <recommendedName>
        <fullName evidence="5">Zn(2)-C6 fungal-type domain-containing protein</fullName>
    </recommendedName>
</protein>
<evidence type="ECO:0000313" key="7">
    <source>
        <dbReference type="Proteomes" id="UP000053477"/>
    </source>
</evidence>
<feature type="region of interest" description="Disordered" evidence="4">
    <location>
        <begin position="807"/>
        <end position="855"/>
    </location>
</feature>
<dbReference type="GO" id="GO:0006351">
    <property type="term" value="P:DNA-templated transcription"/>
    <property type="evidence" value="ECO:0007669"/>
    <property type="project" value="InterPro"/>
</dbReference>
<sequence>MPVHRANEHTNGVNLSSNLSHGASSSSGSGSKTRSKEWEMKRLRGEVSCAECRRLKLKCDKKIPCSTCTRRGCQTICPLGALLGGQGGRLVLADTDELHHTIAEMSTRIRQLEDALQIEHGMRSSESHPLLKDDLLQVKKGVKRDKPETTDDVDSDFDEGEELLSAMGVLTICEGDGVRYLGATGSEQALLAVWDMEVGVMGTMPLDAMDPDLDVPEQLIHASQLWPFKTTDGTAVEMHILLEAQLPSRERASGLSEAFLMNTSWFSRPVTREQIMEELIPTAYKRLPNDEPESTRMDLHDLALLFMVFAAGAAADLTLPPYNLEAEKYRHLARAALGMKSIFDGSSMSAVQAICLLGSYDVASGRKHSMESAWKMLCLAFSLGQSIGLHRDPARWHLDPKIVQRRRVLFWEMYWADNWKSLSTGRPPSFAPETIDCEFPDDKDKIVLEDGTVVPSLAETKYRFAKEVLASIAVRLCAARAPKYTEILEMDRLVREFGMRPINDSAELTQKLDEHDLFVRQSSLAFFHDRVLLYIHRNYFARALSDHPSNPLQSPFSPSFLATYRSATSLLRILKRNFSAFPHIFLRHWPTWAHALTASIVMGSIVTRSPNFSLAPNAFSELEQVVALFEAGSGHPIVRKGLPILLQMYDRAKAVLENAKSGHAPSDSITAKGPAGDVLVQENGRDLLKVLMGSTRTMQDNNALGAPSGSSSNSSPGSASQDSQPATQNSVAGNATSTSSNAYESFANQSTSGSVFYGASPYGVTDPLSALTGAVGVMPESSTAMPSRLGENGLLIHEGMPPAQSLSPLWNTLLSAGGNGDPTNEASDQPSSSNDTQQGGQQNPMNTASTLNGRPEMPYFPFGRIDFFNVDHLQLVSELQGTTSSPSTSGASGSLTSQQMALESDMSSFSPMDYGQFSNLSQSSAPLPEVGTSLPLVDGDTSSGGQQMDDPWQSFVSASGFQTADELMRSWQVI</sequence>
<dbReference type="InterPro" id="IPR001138">
    <property type="entry name" value="Zn2Cys6_DnaBD"/>
</dbReference>
<feature type="region of interest" description="Disordered" evidence="4">
    <location>
        <begin position="1"/>
        <end position="39"/>
    </location>
</feature>
<feature type="compositionally biased region" description="Polar residues" evidence="4">
    <location>
        <begin position="821"/>
        <end position="852"/>
    </location>
</feature>
<feature type="region of interest" description="Disordered" evidence="4">
    <location>
        <begin position="699"/>
        <end position="738"/>
    </location>
</feature>
<dbReference type="Pfam" id="PF00172">
    <property type="entry name" value="Zn_clus"/>
    <property type="match status" value="1"/>
</dbReference>
<feature type="compositionally biased region" description="Polar residues" evidence="4">
    <location>
        <begin position="726"/>
        <end position="738"/>
    </location>
</feature>
<evidence type="ECO:0000313" key="6">
    <source>
        <dbReference type="EMBL" id="KLO09690.1"/>
    </source>
</evidence>
<dbReference type="SUPFAM" id="SSF57701">
    <property type="entry name" value="Zn2/Cys6 DNA-binding domain"/>
    <property type="match status" value="1"/>
</dbReference>
<keyword evidence="2" id="KW-0479">Metal-binding</keyword>
<evidence type="ECO:0000256" key="3">
    <source>
        <dbReference type="ARBA" id="ARBA00023242"/>
    </source>
</evidence>
<comment type="subcellular location">
    <subcellularLocation>
        <location evidence="1">Nucleus</location>
    </subcellularLocation>
</comment>
<dbReference type="SMART" id="SM00066">
    <property type="entry name" value="GAL4"/>
    <property type="match status" value="1"/>
</dbReference>
<feature type="domain" description="Zn(2)-C6 fungal-type" evidence="5">
    <location>
        <begin position="48"/>
        <end position="79"/>
    </location>
</feature>
<dbReference type="CDD" id="cd12148">
    <property type="entry name" value="fungal_TF_MHR"/>
    <property type="match status" value="1"/>
</dbReference>